<organism evidence="1 2">
    <name type="scientific">Kitasatospora cystarginea</name>
    <dbReference type="NCBI Taxonomy" id="58350"/>
    <lineage>
        <taxon>Bacteria</taxon>
        <taxon>Bacillati</taxon>
        <taxon>Actinomycetota</taxon>
        <taxon>Actinomycetes</taxon>
        <taxon>Kitasatosporales</taxon>
        <taxon>Streptomycetaceae</taxon>
        <taxon>Kitasatospora</taxon>
    </lineage>
</organism>
<sequence length="45" mass="4402">MPAGWLVGAGLYAPPLDVAKPAGAAGPPMVPPFAMTEVLPLTSAA</sequence>
<accession>A0ABN3EXT7</accession>
<dbReference type="EMBL" id="BAAATR010000052">
    <property type="protein sequence ID" value="GAA2275403.1"/>
    <property type="molecule type" value="Genomic_DNA"/>
</dbReference>
<proteinExistence type="predicted"/>
<dbReference type="Proteomes" id="UP001500305">
    <property type="component" value="Unassembled WGS sequence"/>
</dbReference>
<comment type="caution">
    <text evidence="1">The sequence shown here is derived from an EMBL/GenBank/DDBJ whole genome shotgun (WGS) entry which is preliminary data.</text>
</comment>
<gene>
    <name evidence="1" type="ORF">GCM10010430_71620</name>
</gene>
<name>A0ABN3EXT7_9ACTN</name>
<evidence type="ECO:0000313" key="1">
    <source>
        <dbReference type="EMBL" id="GAA2275403.1"/>
    </source>
</evidence>
<protein>
    <submittedName>
        <fullName evidence="1">Uncharacterized protein</fullName>
    </submittedName>
</protein>
<reference evidence="1 2" key="1">
    <citation type="journal article" date="2019" name="Int. J. Syst. Evol. Microbiol.">
        <title>The Global Catalogue of Microorganisms (GCM) 10K type strain sequencing project: providing services to taxonomists for standard genome sequencing and annotation.</title>
        <authorList>
            <consortium name="The Broad Institute Genomics Platform"/>
            <consortium name="The Broad Institute Genome Sequencing Center for Infectious Disease"/>
            <person name="Wu L."/>
            <person name="Ma J."/>
        </authorList>
    </citation>
    <scope>NUCLEOTIDE SEQUENCE [LARGE SCALE GENOMIC DNA]</scope>
    <source>
        <strain evidence="1 2">JCM 7356</strain>
    </source>
</reference>
<keyword evidence="2" id="KW-1185">Reference proteome</keyword>
<evidence type="ECO:0000313" key="2">
    <source>
        <dbReference type="Proteomes" id="UP001500305"/>
    </source>
</evidence>